<dbReference type="RefSeq" id="WP_010048135.1">
    <property type="nucleotide sequence ID" value="NZ_CP025958.1"/>
</dbReference>
<dbReference type="KEGG" id="gog:C1280_19550"/>
<evidence type="ECO:0000313" key="1">
    <source>
        <dbReference type="EMBL" id="AWM38964.1"/>
    </source>
</evidence>
<evidence type="ECO:0000313" key="2">
    <source>
        <dbReference type="Proteomes" id="UP000245802"/>
    </source>
</evidence>
<evidence type="ECO:0008006" key="3">
    <source>
        <dbReference type="Google" id="ProtNLM"/>
    </source>
</evidence>
<sequence>MLPAVICLIACVVLMVVVSARRARAAFERRFPPISDGEFVMRCSPNVDPKIALKVRQIVAEHFAVEYERVHPSTGFVTDLGAD</sequence>
<reference evidence="1 2" key="1">
    <citation type="submission" date="2018-01" db="EMBL/GenBank/DDBJ databases">
        <title>G. obscuriglobus.</title>
        <authorList>
            <person name="Franke J."/>
            <person name="Blomberg W."/>
            <person name="Selmecki A."/>
        </authorList>
    </citation>
    <scope>NUCLEOTIDE SEQUENCE [LARGE SCALE GENOMIC DNA]</scope>
    <source>
        <strain evidence="1 2">DSM 5831</strain>
    </source>
</reference>
<dbReference type="OrthoDB" id="281946at2"/>
<proteinExistence type="predicted"/>
<dbReference type="AlphaFoldDB" id="A0A2Z3HBF6"/>
<keyword evidence="2" id="KW-1185">Reference proteome</keyword>
<dbReference type="Proteomes" id="UP000245802">
    <property type="component" value="Chromosome"/>
</dbReference>
<accession>A0A2Z3HBF6</accession>
<organism evidence="1 2">
    <name type="scientific">Gemmata obscuriglobus</name>
    <dbReference type="NCBI Taxonomy" id="114"/>
    <lineage>
        <taxon>Bacteria</taxon>
        <taxon>Pseudomonadati</taxon>
        <taxon>Planctomycetota</taxon>
        <taxon>Planctomycetia</taxon>
        <taxon>Gemmatales</taxon>
        <taxon>Gemmataceae</taxon>
        <taxon>Gemmata</taxon>
    </lineage>
</organism>
<dbReference type="EMBL" id="CP025958">
    <property type="protein sequence ID" value="AWM38964.1"/>
    <property type="molecule type" value="Genomic_DNA"/>
</dbReference>
<gene>
    <name evidence="1" type="ORF">C1280_19550</name>
</gene>
<protein>
    <recommendedName>
        <fullName evidence="3">Carrier domain-containing protein</fullName>
    </recommendedName>
</protein>
<name>A0A2Z3HBF6_9BACT</name>